<organism evidence="3 4">
    <name type="scientific">Tetranychus urticae</name>
    <name type="common">Two-spotted spider mite</name>
    <dbReference type="NCBI Taxonomy" id="32264"/>
    <lineage>
        <taxon>Eukaryota</taxon>
        <taxon>Metazoa</taxon>
        <taxon>Ecdysozoa</taxon>
        <taxon>Arthropoda</taxon>
        <taxon>Chelicerata</taxon>
        <taxon>Arachnida</taxon>
        <taxon>Acari</taxon>
        <taxon>Acariformes</taxon>
        <taxon>Trombidiformes</taxon>
        <taxon>Prostigmata</taxon>
        <taxon>Eleutherengona</taxon>
        <taxon>Raphignathae</taxon>
        <taxon>Tetranychoidea</taxon>
        <taxon>Tetranychidae</taxon>
        <taxon>Tetranychus</taxon>
    </lineage>
</organism>
<dbReference type="GO" id="GO:1990221">
    <property type="term" value="C:L-cysteine desulfurase complex"/>
    <property type="evidence" value="ECO:0007669"/>
    <property type="project" value="TreeGrafter"/>
</dbReference>
<dbReference type="CDD" id="cd20264">
    <property type="entry name" value="Complex1_LYR_LYRM4"/>
    <property type="match status" value="1"/>
</dbReference>
<dbReference type="AlphaFoldDB" id="T1KU23"/>
<dbReference type="GO" id="GO:0016226">
    <property type="term" value="P:iron-sulfur cluster assembly"/>
    <property type="evidence" value="ECO:0007669"/>
    <property type="project" value="InterPro"/>
</dbReference>
<name>T1KU23_TETUR</name>
<feature type="domain" description="Complex 1 LYR protein" evidence="2">
    <location>
        <begin position="7"/>
        <end position="64"/>
    </location>
</feature>
<dbReference type="Proteomes" id="UP000015104">
    <property type="component" value="Unassembled WGS sequence"/>
</dbReference>
<dbReference type="EMBL" id="CAEY01000548">
    <property type="status" value="NOT_ANNOTATED_CDS"/>
    <property type="molecule type" value="Genomic_DNA"/>
</dbReference>
<evidence type="ECO:0000313" key="3">
    <source>
        <dbReference type="EnsemblMetazoa" id="tetur21g01840.1"/>
    </source>
</evidence>
<dbReference type="InterPro" id="IPR008011">
    <property type="entry name" value="Complex1_LYR_dom"/>
</dbReference>
<dbReference type="InterPro" id="IPR045297">
    <property type="entry name" value="Complex1_LYR_LYRM4"/>
</dbReference>
<gene>
    <name evidence="3" type="primary">107367312</name>
</gene>
<evidence type="ECO:0000256" key="1">
    <source>
        <dbReference type="ARBA" id="ARBA00009508"/>
    </source>
</evidence>
<protein>
    <recommendedName>
        <fullName evidence="2">Complex 1 LYR protein domain-containing protein</fullName>
    </recommendedName>
</protein>
<reference evidence="4" key="1">
    <citation type="submission" date="2011-08" db="EMBL/GenBank/DDBJ databases">
        <authorList>
            <person name="Rombauts S."/>
        </authorList>
    </citation>
    <scope>NUCLEOTIDE SEQUENCE</scope>
    <source>
        <strain evidence="4">London</strain>
    </source>
</reference>
<dbReference type="PANTHER" id="PTHR13166:SF7">
    <property type="entry name" value="LYR MOTIF-CONTAINING PROTEIN 4"/>
    <property type="match status" value="1"/>
</dbReference>
<dbReference type="InterPro" id="IPR051522">
    <property type="entry name" value="ISC_assembly_LYR"/>
</dbReference>
<dbReference type="GO" id="GO:0005739">
    <property type="term" value="C:mitochondrion"/>
    <property type="evidence" value="ECO:0007669"/>
    <property type="project" value="TreeGrafter"/>
</dbReference>
<evidence type="ECO:0000313" key="4">
    <source>
        <dbReference type="Proteomes" id="UP000015104"/>
    </source>
</evidence>
<reference evidence="3" key="2">
    <citation type="submission" date="2015-06" db="UniProtKB">
        <authorList>
            <consortium name="EnsemblMetazoa"/>
        </authorList>
    </citation>
    <scope>IDENTIFICATION</scope>
</reference>
<dbReference type="Pfam" id="PF05347">
    <property type="entry name" value="Complex1_LYR"/>
    <property type="match status" value="1"/>
</dbReference>
<evidence type="ECO:0000259" key="2">
    <source>
        <dbReference type="Pfam" id="PF05347"/>
    </source>
</evidence>
<dbReference type="EnsemblMetazoa" id="tetur21g01840.1">
    <property type="protein sequence ID" value="tetur21g01840.1"/>
    <property type="gene ID" value="tetur21g01840"/>
</dbReference>
<dbReference type="PANTHER" id="PTHR13166">
    <property type="entry name" value="PROTEIN C6ORF149"/>
    <property type="match status" value="1"/>
</dbReference>
<proteinExistence type="inferred from homology"/>
<dbReference type="STRING" id="32264.T1KU23"/>
<comment type="similarity">
    <text evidence="1">Belongs to the complex I LYR family.</text>
</comment>
<accession>T1KU23</accession>
<dbReference type="eggNOG" id="KOG3801">
    <property type="taxonomic scope" value="Eukaryota"/>
</dbReference>
<dbReference type="OrthoDB" id="10540145at2759"/>
<dbReference type="HOGENOM" id="CLU_120076_3_0_1"/>
<keyword evidence="4" id="KW-1185">Reference proteome</keyword>
<sequence length="89" mass="10659">MSSHHVKVRSLYKMLLRESSKFHNYNFKEYAKRKVRHEFRKNINCNDPSRLSQLIGEAESNLQMLQRQVVIQNLYKAEPLVIDAQLDRK</sequence>